<comment type="caution">
    <text evidence="1">The sequence shown here is derived from an EMBL/GenBank/DDBJ whole genome shotgun (WGS) entry which is preliminary data.</text>
</comment>
<dbReference type="AlphaFoldDB" id="A0AAD2CT02"/>
<name>A0AAD2CT02_9STRA</name>
<evidence type="ECO:0000313" key="1">
    <source>
        <dbReference type="EMBL" id="CAJ1945363.1"/>
    </source>
</evidence>
<reference evidence="1" key="1">
    <citation type="submission" date="2023-08" db="EMBL/GenBank/DDBJ databases">
        <authorList>
            <person name="Audoor S."/>
            <person name="Bilcke G."/>
        </authorList>
    </citation>
    <scope>NUCLEOTIDE SEQUENCE</scope>
</reference>
<proteinExistence type="predicted"/>
<gene>
    <name evidence="1" type="ORF">CYCCA115_LOCUS9509</name>
</gene>
<organism evidence="1 2">
    <name type="scientific">Cylindrotheca closterium</name>
    <dbReference type="NCBI Taxonomy" id="2856"/>
    <lineage>
        <taxon>Eukaryota</taxon>
        <taxon>Sar</taxon>
        <taxon>Stramenopiles</taxon>
        <taxon>Ochrophyta</taxon>
        <taxon>Bacillariophyta</taxon>
        <taxon>Bacillariophyceae</taxon>
        <taxon>Bacillariophycidae</taxon>
        <taxon>Bacillariales</taxon>
        <taxon>Bacillariaceae</taxon>
        <taxon>Cylindrotheca</taxon>
    </lineage>
</organism>
<sequence length="1093" mass="123140">MLSSATHRVRTGFGDSERTFKPPSVIPFQGCGQGNGAGPPIWISVSSVLITMMEAMGYGFECHSALESQLVTAQCFCFVDDTDVIEADNTVHHSGEAICASVQDAATLWAGGIRATGGAINPEKSFWWLIDFEWDSRTGKWKFCGKKAVAPDFELQIQGLSGATESLRRLEPDDSERTLGVMLAPLENLQAHKVQMVAKAKDWAEQLRPRLLHKYDVLPPLIRLTIMKKLEYPMALTTLDAQQWTDIMSPVLQVCLPKAGVCRNFPGDVVFAPLSYQGLGLPHPFGCQVFKHLEMLLRHMANRTKTGDYMEANVQAHQLETGMSFGLLQQVYTNTAILASDTWMKRVWHELKGLDIYVAYDSPALSHRRTDDSLLMDLFINLEVEQEELLWLNWCRMFLQVCTVSDIVTADGRFIRRSAWNGLRDECCRSPYQWPRTVCPTRQHWDLWQTTLSRALLASNGPHHPLQQPLGPWTDRLEDWNWLLSPTTGLFHRHGATWKHFCSEGSPTTSRRYAPGPSHPSCPWWTAPLPSDVLRATVRSITGSDRVLLTGTGRASEPSSSSSPSILQAWQTAAELCTDYYGWVPDEIEVHGEEATLADALLEGRLRVISDGSFKNELGTAAVQLLVKHGGCHRIIIQCQTPGLPQDQSPYCSELIGLLAGIMAVDWLLEQWFPTLSTGPTVQIACDGLSAIEMAFEDRPLSPTDAQFDLVSSIREAILRSSVDWSPQHVYGHLDKLNLFDELSWWEKRNLEVDGMAVKYRKELETANHLIAPNPRFFTELAAMYVADTKQSRLDPQFIQESVTLPALRSRWRDKGTISAEAESEIAWDTIGRAMRSLPAGLQRWSTKHCVGMCGTGKFKVLWGLETSAACPRRGDFEDHLHVPRCRAALATAEWDRCTAAFSAWLDLQLTGPSIKIAILQLLQGVRTPPSFPPRTISSSVRPAFLAQQVIGSQGLLEGRIASSWLPLQQQHYDEIRCRRSVSLWASRLSQQLISIGFYMWEQRNSVQHLDDNVQLRERHSTVNEGIHSQFDMGPDDLPKEIQPMLTSRRLVLRKSLVDKEEWLTLLRQERRDFRRSMKAQRRSLRTIFSPGP</sequence>
<evidence type="ECO:0000313" key="2">
    <source>
        <dbReference type="Proteomes" id="UP001295423"/>
    </source>
</evidence>
<keyword evidence="2" id="KW-1185">Reference proteome</keyword>
<accession>A0AAD2CT02</accession>
<dbReference type="EMBL" id="CAKOGP040001380">
    <property type="protein sequence ID" value="CAJ1945363.1"/>
    <property type="molecule type" value="Genomic_DNA"/>
</dbReference>
<dbReference type="Proteomes" id="UP001295423">
    <property type="component" value="Unassembled WGS sequence"/>
</dbReference>
<protein>
    <submittedName>
        <fullName evidence="1">Uncharacterized protein</fullName>
    </submittedName>
</protein>